<reference evidence="2" key="2">
    <citation type="submission" date="2023-05" db="EMBL/GenBank/DDBJ databases">
        <authorList>
            <consortium name="Lawrence Berkeley National Laboratory"/>
            <person name="Steindorff A."/>
            <person name="Hensen N."/>
            <person name="Bonometti L."/>
            <person name="Westerberg I."/>
            <person name="Brannstrom I.O."/>
            <person name="Guillou S."/>
            <person name="Cros-Aarteil S."/>
            <person name="Calhoun S."/>
            <person name="Haridas S."/>
            <person name="Kuo A."/>
            <person name="Mondo S."/>
            <person name="Pangilinan J."/>
            <person name="Riley R."/>
            <person name="Labutti K."/>
            <person name="Andreopoulos B."/>
            <person name="Lipzen A."/>
            <person name="Chen C."/>
            <person name="Yanf M."/>
            <person name="Daum C."/>
            <person name="Ng V."/>
            <person name="Clum A."/>
            <person name="Ohm R."/>
            <person name="Martin F."/>
            <person name="Silar P."/>
            <person name="Natvig D."/>
            <person name="Lalanne C."/>
            <person name="Gautier V."/>
            <person name="Ament-Velasquez S.L."/>
            <person name="Kruys A."/>
            <person name="Hutchinson M.I."/>
            <person name="Powell A.J."/>
            <person name="Barry K."/>
            <person name="Miller A.N."/>
            <person name="Grigoriev I.V."/>
            <person name="Debuchy R."/>
            <person name="Gladieux P."/>
            <person name="Thoren M.H."/>
            <person name="Johannesson H."/>
        </authorList>
    </citation>
    <scope>NUCLEOTIDE SEQUENCE</scope>
    <source>
        <strain evidence="2">CBS 538.74</strain>
    </source>
</reference>
<feature type="compositionally biased region" description="Basic and acidic residues" evidence="1">
    <location>
        <begin position="304"/>
        <end position="314"/>
    </location>
</feature>
<protein>
    <submittedName>
        <fullName evidence="2">Uncharacterized protein</fullName>
    </submittedName>
</protein>
<feature type="region of interest" description="Disordered" evidence="1">
    <location>
        <begin position="279"/>
        <end position="314"/>
    </location>
</feature>
<name>A0AAN7A1M6_9PEZI</name>
<accession>A0AAN7A1M6</accession>
<organism evidence="2 3">
    <name type="scientific">Chaetomidium leptoderma</name>
    <dbReference type="NCBI Taxonomy" id="669021"/>
    <lineage>
        <taxon>Eukaryota</taxon>
        <taxon>Fungi</taxon>
        <taxon>Dikarya</taxon>
        <taxon>Ascomycota</taxon>
        <taxon>Pezizomycotina</taxon>
        <taxon>Sordariomycetes</taxon>
        <taxon>Sordariomycetidae</taxon>
        <taxon>Sordariales</taxon>
        <taxon>Chaetomiaceae</taxon>
        <taxon>Chaetomidium</taxon>
    </lineage>
</organism>
<dbReference type="AlphaFoldDB" id="A0AAN7A1M6"/>
<sequence length="434" mass="46862">MDGNNDGQLPPPSQTSSHFSIAPLPASLLLDQELARKERLARDGNLMSGCKELDDYVLLGGFGRGCVVGVSAEEEEMGLLIGLQTVAHLLVTKSSASTMVVTTLPATALLPKLREALVGQLPRLEGGLQNLQSRVRQCLERISISRVFDIEGLLEVLGELKDAAALADSEPPQPAQEAEAGQKQQLTEIMDSEDEGGLSSPESPPNPPQEREPTPRETQPPSLPAMILVTHTSTLLNALFTGRDKDAAHNTMLLLSSHLHSLARYGPLIMLLNSTTSPSSFSHHHHNQQHTDTITTTTTTPASERTRPPKHPESTLRSIFNAAPPLPPVAGVAAVQQHGSGRRNKPSFGLVFSQMLDLHLLCTRVPRARAGKEAPPAMGAKSLGMAYTWVVEVLLDEMGVYEEFGGVVRRRSREQRWAAVDVDGDGRVVDAFAL</sequence>
<dbReference type="Proteomes" id="UP001302745">
    <property type="component" value="Unassembled WGS sequence"/>
</dbReference>
<evidence type="ECO:0000256" key="1">
    <source>
        <dbReference type="SAM" id="MobiDB-lite"/>
    </source>
</evidence>
<dbReference type="EMBL" id="MU856857">
    <property type="protein sequence ID" value="KAK4156981.1"/>
    <property type="molecule type" value="Genomic_DNA"/>
</dbReference>
<reference evidence="2" key="1">
    <citation type="journal article" date="2023" name="Mol. Phylogenet. Evol.">
        <title>Genome-scale phylogeny and comparative genomics of the fungal order Sordariales.</title>
        <authorList>
            <person name="Hensen N."/>
            <person name="Bonometti L."/>
            <person name="Westerberg I."/>
            <person name="Brannstrom I.O."/>
            <person name="Guillou S."/>
            <person name="Cros-Aarteil S."/>
            <person name="Calhoun S."/>
            <person name="Haridas S."/>
            <person name="Kuo A."/>
            <person name="Mondo S."/>
            <person name="Pangilinan J."/>
            <person name="Riley R."/>
            <person name="LaButti K."/>
            <person name="Andreopoulos B."/>
            <person name="Lipzen A."/>
            <person name="Chen C."/>
            <person name="Yan M."/>
            <person name="Daum C."/>
            <person name="Ng V."/>
            <person name="Clum A."/>
            <person name="Steindorff A."/>
            <person name="Ohm R.A."/>
            <person name="Martin F."/>
            <person name="Silar P."/>
            <person name="Natvig D.O."/>
            <person name="Lalanne C."/>
            <person name="Gautier V."/>
            <person name="Ament-Velasquez S.L."/>
            <person name="Kruys A."/>
            <person name="Hutchinson M.I."/>
            <person name="Powell A.J."/>
            <person name="Barry K."/>
            <person name="Miller A.N."/>
            <person name="Grigoriev I.V."/>
            <person name="Debuchy R."/>
            <person name="Gladieux P."/>
            <person name="Hiltunen Thoren M."/>
            <person name="Johannesson H."/>
        </authorList>
    </citation>
    <scope>NUCLEOTIDE SEQUENCE</scope>
    <source>
        <strain evidence="2">CBS 538.74</strain>
    </source>
</reference>
<dbReference type="InterPro" id="IPR027417">
    <property type="entry name" value="P-loop_NTPase"/>
</dbReference>
<gene>
    <name evidence="2" type="ORF">C8A00DRAFT_40569</name>
</gene>
<feature type="region of interest" description="Disordered" evidence="1">
    <location>
        <begin position="191"/>
        <end position="222"/>
    </location>
</feature>
<comment type="caution">
    <text evidence="2">The sequence shown here is derived from an EMBL/GenBank/DDBJ whole genome shotgun (WGS) entry which is preliminary data.</text>
</comment>
<feature type="compositionally biased region" description="Low complexity" evidence="1">
    <location>
        <begin position="290"/>
        <end position="300"/>
    </location>
</feature>
<evidence type="ECO:0000313" key="2">
    <source>
        <dbReference type="EMBL" id="KAK4156981.1"/>
    </source>
</evidence>
<keyword evidence="3" id="KW-1185">Reference proteome</keyword>
<dbReference type="Gene3D" id="3.40.50.300">
    <property type="entry name" value="P-loop containing nucleotide triphosphate hydrolases"/>
    <property type="match status" value="1"/>
</dbReference>
<proteinExistence type="predicted"/>
<evidence type="ECO:0000313" key="3">
    <source>
        <dbReference type="Proteomes" id="UP001302745"/>
    </source>
</evidence>